<evidence type="ECO:0000313" key="2">
    <source>
        <dbReference type="Proteomes" id="UP000824023"/>
    </source>
</evidence>
<dbReference type="Proteomes" id="UP000824023">
    <property type="component" value="Unassembled WGS sequence"/>
</dbReference>
<sequence>MLMDDLNERYEALNEAFRPALVFHTGIDAGFFAEYNTLLHALLYCLQQKVQLRLYADDANFGYAHGWEDYFRPFCPLVHEAFHHTYNLYRLPSWPVICRKACEERSLRLLRWKLKAGWRHWAGCWLAWSAYGQRTLLSQHVRFSPDDRFVVPELGIDGDYLAAYRVADAIAWRLNEPVRRECAQLASGLHLPPSYAGCQIRGGDKVMETALLPPEHYVRLLREQAPGQEVFVLTDDYRLFQRLQEIAPEIHWHTLCTPEEQGYVNRSFTRADAGEKRTRMVRFLASMEILKASSLFVGSVTPGPSLYLSKLLYPRIRPADCRLEDFPTVCRLPIAGRTRWADNYLHEEYLRGKDT</sequence>
<organism evidence="1 2">
    <name type="scientific">Candidatus Bacteroides merdipullorum</name>
    <dbReference type="NCBI Taxonomy" id="2838474"/>
    <lineage>
        <taxon>Bacteria</taxon>
        <taxon>Pseudomonadati</taxon>
        <taxon>Bacteroidota</taxon>
        <taxon>Bacteroidia</taxon>
        <taxon>Bacteroidales</taxon>
        <taxon>Bacteroidaceae</taxon>
        <taxon>Bacteroides</taxon>
    </lineage>
</organism>
<reference evidence="1" key="2">
    <citation type="submission" date="2021-04" db="EMBL/GenBank/DDBJ databases">
        <authorList>
            <person name="Gilroy R."/>
        </authorList>
    </citation>
    <scope>NUCLEOTIDE SEQUENCE</scope>
    <source>
        <strain evidence="1">ChiHjej12B11-24981</strain>
    </source>
</reference>
<accession>A0A9D2CWP2</accession>
<evidence type="ECO:0000313" key="1">
    <source>
        <dbReference type="EMBL" id="HIZ00744.1"/>
    </source>
</evidence>
<gene>
    <name evidence="1" type="ORF">H9819_00625</name>
</gene>
<dbReference type="AlphaFoldDB" id="A0A9D2CWP2"/>
<name>A0A9D2CWP2_9BACE</name>
<dbReference type="EMBL" id="DXCK01000008">
    <property type="protein sequence ID" value="HIZ00744.1"/>
    <property type="molecule type" value="Genomic_DNA"/>
</dbReference>
<protein>
    <submittedName>
        <fullName evidence="1">Uncharacterized protein</fullName>
    </submittedName>
</protein>
<proteinExistence type="predicted"/>
<comment type="caution">
    <text evidence="1">The sequence shown here is derived from an EMBL/GenBank/DDBJ whole genome shotgun (WGS) entry which is preliminary data.</text>
</comment>
<reference evidence="1" key="1">
    <citation type="journal article" date="2021" name="PeerJ">
        <title>Extensive microbial diversity within the chicken gut microbiome revealed by metagenomics and culture.</title>
        <authorList>
            <person name="Gilroy R."/>
            <person name="Ravi A."/>
            <person name="Getino M."/>
            <person name="Pursley I."/>
            <person name="Horton D.L."/>
            <person name="Alikhan N.F."/>
            <person name="Baker D."/>
            <person name="Gharbi K."/>
            <person name="Hall N."/>
            <person name="Watson M."/>
            <person name="Adriaenssens E.M."/>
            <person name="Foster-Nyarko E."/>
            <person name="Jarju S."/>
            <person name="Secka A."/>
            <person name="Antonio M."/>
            <person name="Oren A."/>
            <person name="Chaudhuri R.R."/>
            <person name="La Ragione R."/>
            <person name="Hildebrand F."/>
            <person name="Pallen M.J."/>
        </authorList>
    </citation>
    <scope>NUCLEOTIDE SEQUENCE</scope>
    <source>
        <strain evidence="1">ChiHjej12B11-24981</strain>
    </source>
</reference>